<evidence type="ECO:0000313" key="3">
    <source>
        <dbReference type="Proteomes" id="UP001375382"/>
    </source>
</evidence>
<evidence type="ECO:0000256" key="1">
    <source>
        <dbReference type="SAM" id="Phobius"/>
    </source>
</evidence>
<dbReference type="RefSeq" id="WP_335737741.1">
    <property type="nucleotide sequence ID" value="NZ_JALAAR010000024.1"/>
</dbReference>
<feature type="transmembrane region" description="Helical" evidence="1">
    <location>
        <begin position="47"/>
        <end position="68"/>
    </location>
</feature>
<proteinExistence type="predicted"/>
<accession>A0ABU8CBI3</accession>
<sequence>MEKDKNKLIIMHLAKEPAFLLVFSICLMFGAGASYNLWNGNQLEDKLIALATFIVAIFAALFAIRCVTTSKTPNTHTRELEVKSNITNDLKFNELVNNIANNINVAQSNYRHKVFESVMLEDLQEWSLFSDSWGKGEYRAQKDYNQVLLKFYKEAESSIFSTCLPEYVKIWRTEFGKQILKTHLETDVSVTRVFVYDRASDVTQEDFEVLKEHAAQEPKIRSYIYFDEEDNAFSFPTILSKDFTLVDEGKALGVTVSFGIGKLEAQWRFGGADSEKWMPIIIKCKEQLLGVSKPLSEWLLEKNIH</sequence>
<keyword evidence="3" id="KW-1185">Reference proteome</keyword>
<protein>
    <recommendedName>
        <fullName evidence="4">DUF3137 domain-containing protein</fullName>
    </recommendedName>
</protein>
<reference evidence="2 3" key="1">
    <citation type="journal article" date="2023" name="Ecotoxicol. Environ. Saf.">
        <title>Mercury remediation potential of mercury-resistant strain Rheinheimera metallidurans sp. nov. isolated from a municipal waste dumping site.</title>
        <authorList>
            <person name="Yadav V."/>
            <person name="Manjhi A."/>
            <person name="Vadakedath N."/>
        </authorList>
    </citation>
    <scope>NUCLEOTIDE SEQUENCE [LARGE SCALE GENOMIC DNA]</scope>
    <source>
        <strain evidence="2 3">E-49</strain>
    </source>
</reference>
<evidence type="ECO:0008006" key="4">
    <source>
        <dbReference type="Google" id="ProtNLM"/>
    </source>
</evidence>
<feature type="transmembrane region" description="Helical" evidence="1">
    <location>
        <begin position="18"/>
        <end position="35"/>
    </location>
</feature>
<organism evidence="2 3">
    <name type="scientific">Rheinheimera muenzenbergensis</name>
    <dbReference type="NCBI Taxonomy" id="1193628"/>
    <lineage>
        <taxon>Bacteria</taxon>
        <taxon>Pseudomonadati</taxon>
        <taxon>Pseudomonadota</taxon>
        <taxon>Gammaproteobacteria</taxon>
        <taxon>Chromatiales</taxon>
        <taxon>Chromatiaceae</taxon>
        <taxon>Rheinheimera</taxon>
    </lineage>
</organism>
<dbReference type="Proteomes" id="UP001375382">
    <property type="component" value="Unassembled WGS sequence"/>
</dbReference>
<gene>
    <name evidence="2" type="ORF">MN202_19090</name>
</gene>
<keyword evidence="1" id="KW-0472">Membrane</keyword>
<name>A0ABU8CBI3_9GAMM</name>
<keyword evidence="1" id="KW-1133">Transmembrane helix</keyword>
<evidence type="ECO:0000313" key="2">
    <source>
        <dbReference type="EMBL" id="MEH8019346.1"/>
    </source>
</evidence>
<comment type="caution">
    <text evidence="2">The sequence shown here is derived from an EMBL/GenBank/DDBJ whole genome shotgun (WGS) entry which is preliminary data.</text>
</comment>
<dbReference type="EMBL" id="JALAAR010000024">
    <property type="protein sequence ID" value="MEH8019346.1"/>
    <property type="molecule type" value="Genomic_DNA"/>
</dbReference>
<keyword evidence="1" id="KW-0812">Transmembrane</keyword>